<feature type="compositionally biased region" description="Low complexity" evidence="2">
    <location>
        <begin position="190"/>
        <end position="244"/>
    </location>
</feature>
<keyword evidence="4" id="KW-1185">Reference proteome</keyword>
<dbReference type="HOGENOM" id="CLU_248675_0_0_1"/>
<feature type="compositionally biased region" description="Polar residues" evidence="2">
    <location>
        <begin position="763"/>
        <end position="780"/>
    </location>
</feature>
<dbReference type="InParanoid" id="A0A066W362"/>
<dbReference type="CDD" id="cd14812">
    <property type="entry name" value="bZIP_u3"/>
    <property type="match status" value="1"/>
</dbReference>
<feature type="compositionally biased region" description="Low complexity" evidence="2">
    <location>
        <begin position="706"/>
        <end position="717"/>
    </location>
</feature>
<sequence>MAIADATASAAPSGKKPGENPICASDPLNLASGRCAQATNSNSRQARLARATWAESAEKRRAQKTQLEERKRIPYRSNDKVAICIAALIRLPTSVRCVDQSSLSTSIAPPTTTANSTPVPRTHTTEVRGIFQLADRQQQPRTPPRRVEPMTAPMPALSMMAMEEEDSNSADEAFASFIDIVDDDEIHGPDQGLDASSSSSSGATLSSSTQSAPTSTSTSTSESSSSPCSLPETTTVSPHSVLAKSSSGSVSAEISAAITTTDTPALHAHHPPHPHEFLRRASSGSTTFLPHAHPLALSATASPMLRHPSSSQSQLQLHVDDGFAMDAAMGMDMGMGMGMGLGPNMSMPMGVSMGIGAMGMGSAGYMGMGLTGTSISGGSHQLSALDLAGTSAAAALSSAGGPPLAVSTSNSNNSNSSSTRLATSNTDPVSASTTSADDASKDVDESESSTIFPSLCIPIQAPFGSGAGAGVFGQSISNVQLQQLQQMHQQHLHPGLGATAPGSGSGSGQQGSAPGAPIAHGHGQVVTHTHAGTSLPTFQFDFKPTAGGSIATPSSASAAAQGASAVANVPAPSASVKSRKASASKAKKDGAAGAAIAGSAGAGSSVVVSTSAKVADLPAVGTPKGKQKGKEKESEQLEGRAGGSKKRKLDRKPATLASPAVAVEAMDAFAERAVPFPSSDRKSSGGTRKREIKKQKNGTAAVQEHAASSGTAGRATSLQDGILGSSSANVASDELEQHSSTEASASVNVKREMMDTSDDAVWTSASDVTGDDSTAASHVPSSKRPPPSAPQVTEAGNPFPVIDTSAPHSSLFIHPDTSGLTKREARLVKNRAAAFLSRQRKREQFEELDAKCKSLCRLAWKMWEAMATPTSGKTDTRSLLASRLSGEAPDVVLSLQQIIDKEGAPMAPTEEGPSSFYALLYANAERKPGNEEMLRRIFGSVRSAPLTSAAPATPTGSKEAQAYKRKVESELALLRSQLQAAQIQAQEATKREEETRKLLAASEMRFASAGSVPLPPSPRVPMDWQQGSSATEGHSLNSHTVSLPASPDTANASKVSQAQSPAIGASTDGANIAKPEDFVDAKCSKQLSVPHNAALNPAASTGGGDPAKDSEGDSTASLSSTASTSTSASVQPNPRKGAGSVALLAILIGFAIFGFPGGASSGHAGVSSHSIESSYVSMDDLHSHAQEIGSSRRQGGGDRAEAKSKDSSAHLPEHDLTILDSEQDLESSGDDTLVDGEVISPEAKGKSKEIDVARYDPLREWLARSLELDLASLGLCDRDDNSNAAQADIQAEDTNADAGDMAAQRTRKGRRLHISELAPYLGHSDFNVDNGFIIVDGPASREVSDNPRDAPVADGSGYTRKDSVASATLSISPSRLSVFLPALDTPEKLEKDSPETVVKEHAPGQPLTAQISTPRRRLRARSLLAEPDSKAAAVAAQASMCAGDAAQPAADTQAEVRPPFFTTTKAAEAEDAGAKPRRKAKGRAYFELEFTFSGARLAHIL</sequence>
<dbReference type="GeneID" id="25267197"/>
<feature type="region of interest" description="Disordered" evidence="2">
    <location>
        <begin position="398"/>
        <end position="446"/>
    </location>
</feature>
<feature type="region of interest" description="Disordered" evidence="2">
    <location>
        <begin position="618"/>
        <end position="655"/>
    </location>
</feature>
<evidence type="ECO:0000256" key="1">
    <source>
        <dbReference type="SAM" id="Coils"/>
    </source>
</evidence>
<evidence type="ECO:0000313" key="4">
    <source>
        <dbReference type="Proteomes" id="UP000027361"/>
    </source>
</evidence>
<dbReference type="GO" id="GO:0003700">
    <property type="term" value="F:DNA-binding transcription factor activity"/>
    <property type="evidence" value="ECO:0007669"/>
    <property type="project" value="InterPro"/>
</dbReference>
<dbReference type="OrthoDB" id="674948at2759"/>
<proteinExistence type="predicted"/>
<name>A0A066W362_TILAU</name>
<feature type="region of interest" description="Disordered" evidence="2">
    <location>
        <begin position="1094"/>
        <end position="1135"/>
    </location>
</feature>
<evidence type="ECO:0000256" key="2">
    <source>
        <dbReference type="SAM" id="MobiDB-lite"/>
    </source>
</evidence>
<feature type="region of interest" description="Disordered" evidence="2">
    <location>
        <begin position="670"/>
        <end position="803"/>
    </location>
</feature>
<organism evidence="3 4">
    <name type="scientific">Tilletiaria anomala (strain ATCC 24038 / CBS 436.72 / UBC 951)</name>
    <dbReference type="NCBI Taxonomy" id="1037660"/>
    <lineage>
        <taxon>Eukaryota</taxon>
        <taxon>Fungi</taxon>
        <taxon>Dikarya</taxon>
        <taxon>Basidiomycota</taxon>
        <taxon>Ustilaginomycotina</taxon>
        <taxon>Exobasidiomycetes</taxon>
        <taxon>Georgefischeriales</taxon>
        <taxon>Tilletiariaceae</taxon>
        <taxon>Tilletiaria</taxon>
    </lineage>
</organism>
<feature type="compositionally biased region" description="Low complexity" evidence="2">
    <location>
        <begin position="1114"/>
        <end position="1129"/>
    </location>
</feature>
<dbReference type="Proteomes" id="UP000027361">
    <property type="component" value="Unassembled WGS sequence"/>
</dbReference>
<keyword evidence="1" id="KW-0175">Coiled coil</keyword>
<feature type="region of interest" description="Disordered" evidence="2">
    <location>
        <begin position="1188"/>
        <end position="1240"/>
    </location>
</feature>
<accession>A0A066W362</accession>
<feature type="region of interest" description="Disordered" evidence="2">
    <location>
        <begin position="1"/>
        <end position="23"/>
    </location>
</feature>
<feature type="compositionally biased region" description="Low complexity" evidence="2">
    <location>
        <begin position="1"/>
        <end position="11"/>
    </location>
</feature>
<feature type="compositionally biased region" description="Low complexity" evidence="2">
    <location>
        <begin position="485"/>
        <end position="502"/>
    </location>
</feature>
<feature type="compositionally biased region" description="Polar residues" evidence="2">
    <location>
        <begin position="738"/>
        <end position="747"/>
    </location>
</feature>
<dbReference type="STRING" id="1037660.A0A066W362"/>
<evidence type="ECO:0000313" key="3">
    <source>
        <dbReference type="EMBL" id="KDN46983.1"/>
    </source>
</evidence>
<feature type="compositionally biased region" description="Low complexity" evidence="2">
    <location>
        <begin position="398"/>
        <end position="437"/>
    </location>
</feature>
<reference evidence="3 4" key="1">
    <citation type="submission" date="2014-05" db="EMBL/GenBank/DDBJ databases">
        <title>Draft genome sequence of a rare smut relative, Tilletiaria anomala UBC 951.</title>
        <authorList>
            <consortium name="DOE Joint Genome Institute"/>
            <person name="Toome M."/>
            <person name="Kuo A."/>
            <person name="Henrissat B."/>
            <person name="Lipzen A."/>
            <person name="Tritt A."/>
            <person name="Yoshinaga Y."/>
            <person name="Zane M."/>
            <person name="Barry K."/>
            <person name="Grigoriev I.V."/>
            <person name="Spatafora J.W."/>
            <person name="Aimea M.C."/>
        </authorList>
    </citation>
    <scope>NUCLEOTIDE SEQUENCE [LARGE SCALE GENOMIC DNA]</scope>
    <source>
        <strain evidence="3 4">UBC 951</strain>
    </source>
</reference>
<feature type="region of interest" description="Disordered" evidence="2">
    <location>
        <begin position="1009"/>
        <end position="1069"/>
    </location>
</feature>
<comment type="caution">
    <text evidence="3">The sequence shown here is derived from an EMBL/GenBank/DDBJ whole genome shotgun (WGS) entry which is preliminary data.</text>
</comment>
<feature type="region of interest" description="Disordered" evidence="2">
    <location>
        <begin position="1340"/>
        <end position="1359"/>
    </location>
</feature>
<dbReference type="InterPro" id="IPR046347">
    <property type="entry name" value="bZIP_sf"/>
</dbReference>
<feature type="region of interest" description="Disordered" evidence="2">
    <location>
        <begin position="485"/>
        <end position="521"/>
    </location>
</feature>
<gene>
    <name evidence="3" type="ORF">K437DRAFT_294175</name>
</gene>
<dbReference type="EMBL" id="JMSN01000032">
    <property type="protein sequence ID" value="KDN46983.1"/>
    <property type="molecule type" value="Genomic_DNA"/>
</dbReference>
<feature type="compositionally biased region" description="Polar residues" evidence="2">
    <location>
        <begin position="1025"/>
        <end position="1060"/>
    </location>
</feature>
<protein>
    <recommendedName>
        <fullName evidence="5">BZIP domain-containing protein</fullName>
    </recommendedName>
</protein>
<evidence type="ECO:0008006" key="5">
    <source>
        <dbReference type="Google" id="ProtNLM"/>
    </source>
</evidence>
<dbReference type="SUPFAM" id="SSF57959">
    <property type="entry name" value="Leucine zipper domain"/>
    <property type="match status" value="1"/>
</dbReference>
<dbReference type="RefSeq" id="XP_013243719.1">
    <property type="nucleotide sequence ID" value="XM_013388265.1"/>
</dbReference>
<feature type="compositionally biased region" description="Basic and acidic residues" evidence="2">
    <location>
        <begin position="628"/>
        <end position="638"/>
    </location>
</feature>
<feature type="region of interest" description="Disordered" evidence="2">
    <location>
        <begin position="184"/>
        <end position="244"/>
    </location>
</feature>
<feature type="compositionally biased region" description="Acidic residues" evidence="2">
    <location>
        <begin position="1221"/>
        <end position="1234"/>
    </location>
</feature>
<feature type="coiled-coil region" evidence="1">
    <location>
        <begin position="964"/>
        <end position="998"/>
    </location>
</feature>
<feature type="compositionally biased region" description="Basic and acidic residues" evidence="2">
    <location>
        <begin position="1195"/>
        <end position="1217"/>
    </location>
</feature>